<keyword evidence="4" id="KW-0158">Chromosome</keyword>
<evidence type="ECO:0000256" key="4">
    <source>
        <dbReference type="ARBA" id="ARBA00022454"/>
    </source>
</evidence>
<evidence type="ECO:0000256" key="1">
    <source>
        <dbReference type="ARBA" id="ARBA00004123"/>
    </source>
</evidence>
<organism evidence="10 11">
    <name type="scientific">Dioscorea zingiberensis</name>
    <dbReference type="NCBI Taxonomy" id="325984"/>
    <lineage>
        <taxon>Eukaryota</taxon>
        <taxon>Viridiplantae</taxon>
        <taxon>Streptophyta</taxon>
        <taxon>Embryophyta</taxon>
        <taxon>Tracheophyta</taxon>
        <taxon>Spermatophyta</taxon>
        <taxon>Magnoliopsida</taxon>
        <taxon>Liliopsida</taxon>
        <taxon>Dioscoreales</taxon>
        <taxon>Dioscoreaceae</taxon>
        <taxon>Dioscorea</taxon>
    </lineage>
</organism>
<name>A0A9D5CUF6_9LILI</name>
<evidence type="ECO:0000313" key="11">
    <source>
        <dbReference type="Proteomes" id="UP001085076"/>
    </source>
</evidence>
<accession>A0A9D5CUF6</accession>
<proteinExistence type="predicted"/>
<sequence>MDPFLSVHVKLLAVDLLSLSIQPSDPPTFTHNTRPVSRAETLGVVVSRERKDKFLKFLVDDGTGCIPCILWLNHHMFASRFHPIDLELKMQMALEYAEKIQLGILVSVRGRITAYRGIIQITVADVVVERDPNMELFHWMDSIRLSRQYNDANKKLPPQSIPTLDSGKNPVQFDLKK</sequence>
<comment type="subcellular location">
    <subcellularLocation>
        <location evidence="2">Chromosome</location>
        <location evidence="2">Telomere</location>
    </subcellularLocation>
    <subcellularLocation>
        <location evidence="1">Nucleus</location>
    </subcellularLocation>
</comment>
<comment type="caution">
    <text evidence="10">The sequence shown here is derived from an EMBL/GenBank/DDBJ whole genome shotgun (WGS) entry which is preliminary data.</text>
</comment>
<evidence type="ECO:0000256" key="7">
    <source>
        <dbReference type="ARBA" id="ARBA00023242"/>
    </source>
</evidence>
<dbReference type="OrthoDB" id="77828at2759"/>
<evidence type="ECO:0000256" key="2">
    <source>
        <dbReference type="ARBA" id="ARBA00004574"/>
    </source>
</evidence>
<keyword evidence="6" id="KW-0238">DNA-binding</keyword>
<dbReference type="GO" id="GO:0000781">
    <property type="term" value="C:chromosome, telomeric region"/>
    <property type="evidence" value="ECO:0007669"/>
    <property type="project" value="UniProtKB-SubCell"/>
</dbReference>
<evidence type="ECO:0000256" key="5">
    <source>
        <dbReference type="ARBA" id="ARBA00022895"/>
    </source>
</evidence>
<dbReference type="Proteomes" id="UP001085076">
    <property type="component" value="Miscellaneous, Linkage group lg03"/>
</dbReference>
<dbReference type="PANTHER" id="PTHR13989">
    <property type="entry name" value="REPLICATION PROTEIN A-RELATED"/>
    <property type="match status" value="1"/>
</dbReference>
<feature type="region of interest" description="Disordered" evidence="9">
    <location>
        <begin position="155"/>
        <end position="177"/>
    </location>
</feature>
<dbReference type="SUPFAM" id="SSF50249">
    <property type="entry name" value="Nucleic acid-binding proteins"/>
    <property type="match status" value="1"/>
</dbReference>
<protein>
    <recommendedName>
        <fullName evidence="3">CST complex subunit STN1</fullName>
    </recommendedName>
    <alternativeName>
        <fullName evidence="8">Suppressor of cdc thirteen homolog</fullName>
    </alternativeName>
</protein>
<dbReference type="GO" id="GO:0005634">
    <property type="term" value="C:nucleus"/>
    <property type="evidence" value="ECO:0007669"/>
    <property type="project" value="UniProtKB-SubCell"/>
</dbReference>
<dbReference type="AlphaFoldDB" id="A0A9D5CUF6"/>
<reference evidence="10" key="2">
    <citation type="journal article" date="2022" name="Hortic Res">
        <title>The genome of Dioscorea zingiberensis sheds light on the biosynthesis, origin and evolution of the medicinally important diosgenin saponins.</title>
        <authorList>
            <person name="Li Y."/>
            <person name="Tan C."/>
            <person name="Li Z."/>
            <person name="Guo J."/>
            <person name="Li S."/>
            <person name="Chen X."/>
            <person name="Wang C."/>
            <person name="Dai X."/>
            <person name="Yang H."/>
            <person name="Song W."/>
            <person name="Hou L."/>
            <person name="Xu J."/>
            <person name="Tong Z."/>
            <person name="Xu A."/>
            <person name="Yuan X."/>
            <person name="Wang W."/>
            <person name="Yang Q."/>
            <person name="Chen L."/>
            <person name="Sun Z."/>
            <person name="Wang K."/>
            <person name="Pan B."/>
            <person name="Chen J."/>
            <person name="Bao Y."/>
            <person name="Liu F."/>
            <person name="Qi X."/>
            <person name="Gang D.R."/>
            <person name="Wen J."/>
            <person name="Li J."/>
        </authorList>
    </citation>
    <scope>NUCLEOTIDE SEQUENCE</scope>
    <source>
        <strain evidence="10">Dzin_1.0</strain>
    </source>
</reference>
<evidence type="ECO:0000256" key="3">
    <source>
        <dbReference type="ARBA" id="ARBA00017411"/>
    </source>
</evidence>
<dbReference type="GO" id="GO:0003677">
    <property type="term" value="F:DNA binding"/>
    <property type="evidence" value="ECO:0007669"/>
    <property type="project" value="UniProtKB-KW"/>
</dbReference>
<dbReference type="InterPro" id="IPR040260">
    <property type="entry name" value="RFA2-like"/>
</dbReference>
<dbReference type="EMBL" id="JAGGNH010000003">
    <property type="protein sequence ID" value="KAJ0978777.1"/>
    <property type="molecule type" value="Genomic_DNA"/>
</dbReference>
<dbReference type="InterPro" id="IPR012340">
    <property type="entry name" value="NA-bd_OB-fold"/>
</dbReference>
<evidence type="ECO:0000256" key="6">
    <source>
        <dbReference type="ARBA" id="ARBA00023125"/>
    </source>
</evidence>
<dbReference type="PANTHER" id="PTHR13989:SF33">
    <property type="entry name" value="CST COMPLEX SUBUNIT STN1"/>
    <property type="match status" value="1"/>
</dbReference>
<evidence type="ECO:0000256" key="8">
    <source>
        <dbReference type="ARBA" id="ARBA00030039"/>
    </source>
</evidence>
<keyword evidence="11" id="KW-1185">Reference proteome</keyword>
<dbReference type="Gene3D" id="2.40.50.140">
    <property type="entry name" value="Nucleic acid-binding proteins"/>
    <property type="match status" value="1"/>
</dbReference>
<keyword evidence="5" id="KW-0779">Telomere</keyword>
<evidence type="ECO:0000313" key="10">
    <source>
        <dbReference type="EMBL" id="KAJ0978777.1"/>
    </source>
</evidence>
<gene>
    <name evidence="10" type="ORF">J5N97_014251</name>
</gene>
<keyword evidence="7" id="KW-0539">Nucleus</keyword>
<evidence type="ECO:0000256" key="9">
    <source>
        <dbReference type="SAM" id="MobiDB-lite"/>
    </source>
</evidence>
<reference evidence="10" key="1">
    <citation type="submission" date="2021-03" db="EMBL/GenBank/DDBJ databases">
        <authorList>
            <person name="Li Z."/>
            <person name="Yang C."/>
        </authorList>
    </citation>
    <scope>NUCLEOTIDE SEQUENCE</scope>
    <source>
        <strain evidence="10">Dzin_1.0</strain>
        <tissue evidence="10">Leaf</tissue>
    </source>
</reference>